<protein>
    <submittedName>
        <fullName evidence="2">Helix-turn-helix transcriptional regulator</fullName>
    </submittedName>
</protein>
<dbReference type="InterPro" id="IPR010982">
    <property type="entry name" value="Lambda_DNA-bd_dom_sf"/>
</dbReference>
<reference evidence="2 3" key="1">
    <citation type="submission" date="2019-04" db="EMBL/GenBank/DDBJ databases">
        <title>Vagococcus sp. nov., isolated from faeces of yaks (Bos grunniens).</title>
        <authorList>
            <person name="Ge Y."/>
        </authorList>
    </citation>
    <scope>NUCLEOTIDE SEQUENCE [LARGE SCALE GENOMIC DNA]</scope>
    <source>
        <strain evidence="2 3">MN-17</strain>
    </source>
</reference>
<evidence type="ECO:0000313" key="3">
    <source>
        <dbReference type="Proteomes" id="UP000298615"/>
    </source>
</evidence>
<evidence type="ECO:0000256" key="1">
    <source>
        <dbReference type="ARBA" id="ARBA00023125"/>
    </source>
</evidence>
<dbReference type="KEGG" id="vao:FA707_08345"/>
<accession>A0A4D7CRZ1</accession>
<dbReference type="Proteomes" id="UP000298615">
    <property type="component" value="Chromosome"/>
</dbReference>
<dbReference type="SUPFAM" id="SSF47413">
    <property type="entry name" value="lambda repressor-like DNA-binding domains"/>
    <property type="match status" value="1"/>
</dbReference>
<dbReference type="Pfam" id="PF01381">
    <property type="entry name" value="HTH_3"/>
    <property type="match status" value="1"/>
</dbReference>
<dbReference type="RefSeq" id="WP_136953797.1">
    <property type="nucleotide sequence ID" value="NZ_CP039712.1"/>
</dbReference>
<dbReference type="SMART" id="SM00530">
    <property type="entry name" value="HTH_XRE"/>
    <property type="match status" value="1"/>
</dbReference>
<dbReference type="CDD" id="cd00093">
    <property type="entry name" value="HTH_XRE"/>
    <property type="match status" value="1"/>
</dbReference>
<organism evidence="2 3">
    <name type="scientific">Vagococcus zengguangii</name>
    <dbReference type="NCBI Taxonomy" id="2571750"/>
    <lineage>
        <taxon>Bacteria</taxon>
        <taxon>Bacillati</taxon>
        <taxon>Bacillota</taxon>
        <taxon>Bacilli</taxon>
        <taxon>Lactobacillales</taxon>
        <taxon>Enterococcaceae</taxon>
        <taxon>Vagococcus</taxon>
    </lineage>
</organism>
<sequence length="252" mass="29172">MKIGSKIKEQRLKKGWTQEQLAGLLNVSRSAVSSWEVGRNYPDLEMIVALSDLFDISLDQMLREDTEMTKAVSKKIRMNKYYKVALIIIGILAMIYVGGNFKMRWAERDYRDNLTTLGWKIDENQVMANNAYILQEEGRTYWTYVMPTGLNGIPTEATKLMVITRQEISEGNDLVIGVYNDQKIELIIAKSNDSKVKYSGKLIVDDQLGNQKEGKELTTQKREYFESYIEEHKTEYLNMIQATLVKMKEIRQ</sequence>
<keyword evidence="3" id="KW-1185">Reference proteome</keyword>
<keyword evidence="1" id="KW-0238">DNA-binding</keyword>
<dbReference type="GO" id="GO:0003677">
    <property type="term" value="F:DNA binding"/>
    <property type="evidence" value="ECO:0007669"/>
    <property type="project" value="UniProtKB-KW"/>
</dbReference>
<dbReference type="PROSITE" id="PS50943">
    <property type="entry name" value="HTH_CROC1"/>
    <property type="match status" value="1"/>
</dbReference>
<dbReference type="Gene3D" id="1.10.260.40">
    <property type="entry name" value="lambda repressor-like DNA-binding domains"/>
    <property type="match status" value="1"/>
</dbReference>
<dbReference type="AlphaFoldDB" id="A0A4D7CRZ1"/>
<gene>
    <name evidence="2" type="ORF">FA707_08345</name>
</gene>
<proteinExistence type="predicted"/>
<dbReference type="PANTHER" id="PTHR46558">
    <property type="entry name" value="TRACRIPTIONAL REGULATORY PROTEIN-RELATED-RELATED"/>
    <property type="match status" value="1"/>
</dbReference>
<dbReference type="EMBL" id="CP039712">
    <property type="protein sequence ID" value="QCI86975.1"/>
    <property type="molecule type" value="Genomic_DNA"/>
</dbReference>
<name>A0A4D7CRZ1_9ENTE</name>
<dbReference type="OrthoDB" id="9805856at2"/>
<dbReference type="InterPro" id="IPR001387">
    <property type="entry name" value="Cro/C1-type_HTH"/>
</dbReference>
<dbReference type="PANTHER" id="PTHR46558:SF15">
    <property type="entry name" value="HELIX-TURN-HELIX DOMAIN PROTEIN"/>
    <property type="match status" value="1"/>
</dbReference>
<evidence type="ECO:0000313" key="2">
    <source>
        <dbReference type="EMBL" id="QCI86975.1"/>
    </source>
</evidence>